<dbReference type="Gene3D" id="2.160.10.10">
    <property type="entry name" value="Hexapeptide repeat proteins"/>
    <property type="match status" value="1"/>
</dbReference>
<dbReference type="OrthoDB" id="272049at2"/>
<dbReference type="InterPro" id="IPR011004">
    <property type="entry name" value="Trimer_LpxA-like_sf"/>
</dbReference>
<dbReference type="Pfam" id="PF00132">
    <property type="entry name" value="Hexapep"/>
    <property type="match status" value="1"/>
</dbReference>
<protein>
    <recommendedName>
        <fullName evidence="3">Acyltransferase</fullName>
    </recommendedName>
</protein>
<comment type="caution">
    <text evidence="1">The sequence shown here is derived from an EMBL/GenBank/DDBJ whole genome shotgun (WGS) entry which is preliminary data.</text>
</comment>
<evidence type="ECO:0008006" key="3">
    <source>
        <dbReference type="Google" id="ProtNLM"/>
    </source>
</evidence>
<name>A0A2N8KU62_9BURK</name>
<gene>
    <name evidence="1" type="ORF">C1O66_05230</name>
</gene>
<proteinExistence type="predicted"/>
<dbReference type="CDD" id="cd04647">
    <property type="entry name" value="LbH_MAT_like"/>
    <property type="match status" value="1"/>
</dbReference>
<keyword evidence="2" id="KW-1185">Reference proteome</keyword>
<dbReference type="Proteomes" id="UP000235916">
    <property type="component" value="Unassembled WGS sequence"/>
</dbReference>
<dbReference type="PANTHER" id="PTHR23416">
    <property type="entry name" value="SIALIC ACID SYNTHASE-RELATED"/>
    <property type="match status" value="1"/>
</dbReference>
<dbReference type="EMBL" id="POSP01000003">
    <property type="protein sequence ID" value="PND36994.1"/>
    <property type="molecule type" value="Genomic_DNA"/>
</dbReference>
<dbReference type="RefSeq" id="WP_102766917.1">
    <property type="nucleotide sequence ID" value="NZ_POSP01000003.1"/>
</dbReference>
<reference evidence="1 2" key="1">
    <citation type="submission" date="2018-01" db="EMBL/GenBank/DDBJ databases">
        <title>Draft genome sequence of Paucibacter aquatile CR182 isolated from freshwater of the Nakdong River.</title>
        <authorList>
            <person name="Choi A."/>
            <person name="Chung E.J."/>
        </authorList>
    </citation>
    <scope>NUCLEOTIDE SEQUENCE [LARGE SCALE GENOMIC DNA]</scope>
    <source>
        <strain evidence="1 2">CR182</strain>
    </source>
</reference>
<sequence>MALQNRLERLRGLISRSSPLELETWVRALLVHYFFHVSDKQRIEIHGPGSRSLNFLTPTVLKGAGRIVLSTSTVFGVPRSPGSYACSYVESRTPDSLIEIGPGTVFNNRLNLISEGAAIRFGANCLVGAELQVMDSNLHDLRLAHRREPDPRPAEVVIGDEVFIGSRVTILKGVRIGRGCVIAAGAVLQPHFQAPELSIVAGNPARVVGRVEERPDGGA</sequence>
<organism evidence="1 2">
    <name type="scientific">Kinneretia aquatilis</name>
    <dbReference type="NCBI Taxonomy" id="2070761"/>
    <lineage>
        <taxon>Bacteria</taxon>
        <taxon>Pseudomonadati</taxon>
        <taxon>Pseudomonadota</taxon>
        <taxon>Betaproteobacteria</taxon>
        <taxon>Burkholderiales</taxon>
        <taxon>Sphaerotilaceae</taxon>
        <taxon>Roseateles</taxon>
    </lineage>
</organism>
<evidence type="ECO:0000313" key="2">
    <source>
        <dbReference type="Proteomes" id="UP000235916"/>
    </source>
</evidence>
<evidence type="ECO:0000313" key="1">
    <source>
        <dbReference type="EMBL" id="PND36994.1"/>
    </source>
</evidence>
<dbReference type="InterPro" id="IPR051159">
    <property type="entry name" value="Hexapeptide_acetyltransf"/>
</dbReference>
<dbReference type="InterPro" id="IPR001451">
    <property type="entry name" value="Hexapep"/>
</dbReference>
<dbReference type="AlphaFoldDB" id="A0A2N8KU62"/>
<dbReference type="SUPFAM" id="SSF51161">
    <property type="entry name" value="Trimeric LpxA-like enzymes"/>
    <property type="match status" value="1"/>
</dbReference>
<accession>A0A2N8KU62</accession>